<organism evidence="1 2">
    <name type="scientific">Channa argus</name>
    <name type="common">Northern snakehead</name>
    <name type="synonym">Ophicephalus argus</name>
    <dbReference type="NCBI Taxonomy" id="215402"/>
    <lineage>
        <taxon>Eukaryota</taxon>
        <taxon>Metazoa</taxon>
        <taxon>Chordata</taxon>
        <taxon>Craniata</taxon>
        <taxon>Vertebrata</taxon>
        <taxon>Euteleostomi</taxon>
        <taxon>Actinopterygii</taxon>
        <taxon>Neopterygii</taxon>
        <taxon>Teleostei</taxon>
        <taxon>Neoteleostei</taxon>
        <taxon>Acanthomorphata</taxon>
        <taxon>Anabantaria</taxon>
        <taxon>Anabantiformes</taxon>
        <taxon>Channoidei</taxon>
        <taxon>Channidae</taxon>
        <taxon>Channa</taxon>
    </lineage>
</organism>
<evidence type="ECO:0000313" key="2">
    <source>
        <dbReference type="Proteomes" id="UP000503349"/>
    </source>
</evidence>
<accession>A0A6G1PJA6</accession>
<keyword evidence="2" id="KW-1185">Reference proteome</keyword>
<sequence>MMVISRLSYFNALFMRSPVSTIKPLFRSLHWLPVAARIRFKALSLAHRVITSTAPAYLNSPHSGLQSLPSAEVCQRTMSGGPSVAQKTPSKTLQLKYPIKVERAAKLCSLSSLTHNIKKTAENKTPLHLPMNLNLFLALASHEM</sequence>
<reference evidence="1 2" key="1">
    <citation type="submission" date="2019-02" db="EMBL/GenBank/DDBJ databases">
        <title>Opniocepnalus argus genome.</title>
        <authorList>
            <person name="Zhou C."/>
            <person name="Xiao S."/>
        </authorList>
    </citation>
    <scope>NUCLEOTIDE SEQUENCE [LARGE SCALE GENOMIC DNA]</scope>
    <source>
        <strain evidence="1">OARG1902GOOAL</strain>
        <tissue evidence="1">Muscle</tissue>
    </source>
</reference>
<dbReference type="EMBL" id="CM015716">
    <property type="protein sequence ID" value="KAF3690332.1"/>
    <property type="molecule type" value="Genomic_DNA"/>
</dbReference>
<dbReference type="AlphaFoldDB" id="A0A6G1PJA6"/>
<gene>
    <name evidence="1" type="ORF">EXN66_Car006004</name>
</gene>
<dbReference type="Proteomes" id="UP000503349">
    <property type="component" value="Chromosome 5"/>
</dbReference>
<evidence type="ECO:0000313" key="1">
    <source>
        <dbReference type="EMBL" id="KAF3690332.1"/>
    </source>
</evidence>
<protein>
    <submittedName>
        <fullName evidence="1">Uncharacterized protein</fullName>
    </submittedName>
</protein>
<proteinExistence type="predicted"/>
<reference evidence="2" key="2">
    <citation type="submission" date="2019-02" db="EMBL/GenBank/DDBJ databases">
        <title>Opniocepnalus argus Var Kimnra genome.</title>
        <authorList>
            <person name="Zhou C."/>
            <person name="Xiao S."/>
        </authorList>
    </citation>
    <scope>NUCLEOTIDE SEQUENCE [LARGE SCALE GENOMIC DNA]</scope>
</reference>
<name>A0A6G1PJA6_CHAAH</name>